<protein>
    <submittedName>
        <fullName evidence="2">Uncharacterized protein</fullName>
    </submittedName>
</protein>
<feature type="region of interest" description="Disordered" evidence="1">
    <location>
        <begin position="1"/>
        <end position="68"/>
    </location>
</feature>
<feature type="compositionally biased region" description="Basic residues" evidence="1">
    <location>
        <begin position="15"/>
        <end position="25"/>
    </location>
</feature>
<proteinExistence type="predicted"/>
<dbReference type="EMBL" id="MK072395">
    <property type="protein sequence ID" value="AYV83880.1"/>
    <property type="molecule type" value="Genomic_DNA"/>
</dbReference>
<name>A0A3G5A9D9_9VIRU</name>
<feature type="compositionally biased region" description="Basic residues" evidence="1">
    <location>
        <begin position="48"/>
        <end position="63"/>
    </location>
</feature>
<reference evidence="2" key="1">
    <citation type="submission" date="2018-10" db="EMBL/GenBank/DDBJ databases">
        <title>Hidden diversity of soil giant viruses.</title>
        <authorList>
            <person name="Schulz F."/>
            <person name="Alteio L."/>
            <person name="Goudeau D."/>
            <person name="Ryan E.M."/>
            <person name="Malmstrom R.R."/>
            <person name="Blanchard J."/>
            <person name="Woyke T."/>
        </authorList>
    </citation>
    <scope>NUCLEOTIDE SEQUENCE</scope>
    <source>
        <strain evidence="2">HYV1</strain>
    </source>
</reference>
<organism evidence="2">
    <name type="scientific">Hyperionvirus sp</name>
    <dbReference type="NCBI Taxonomy" id="2487770"/>
    <lineage>
        <taxon>Viruses</taxon>
        <taxon>Varidnaviria</taxon>
        <taxon>Bamfordvirae</taxon>
        <taxon>Nucleocytoviricota</taxon>
        <taxon>Megaviricetes</taxon>
        <taxon>Imitervirales</taxon>
        <taxon>Mimiviridae</taxon>
        <taxon>Klosneuvirinae</taxon>
    </lineage>
</organism>
<evidence type="ECO:0000313" key="2">
    <source>
        <dbReference type="EMBL" id="AYV83880.1"/>
    </source>
</evidence>
<accession>A0A3G5A9D9</accession>
<evidence type="ECO:0000256" key="1">
    <source>
        <dbReference type="SAM" id="MobiDB-lite"/>
    </source>
</evidence>
<sequence>MKRKKSNGSCGPNKILRRTYVRRPSIKSIGRDTDDMTQARGTVVPAKCTRRRRSRRQGPRRSKDRIVPATPQLLQQYKYDQFDPPGKRHKSLNKATRLLGAQVVYEELKNYNAFPKKNSEEHDNISDDLTYLKRNNTIRKRRTSKKRGLIHI</sequence>
<gene>
    <name evidence="2" type="ORF">Hyperionvirus13_23</name>
</gene>